<keyword evidence="4" id="KW-0863">Zinc-finger</keyword>
<dbReference type="InterPro" id="IPR013825">
    <property type="entry name" value="Topo_IA_cen_sub2"/>
</dbReference>
<keyword evidence="7 10" id="KW-0799">Topoisomerase</keyword>
<evidence type="ECO:0000256" key="6">
    <source>
        <dbReference type="ARBA" id="ARBA00022842"/>
    </source>
</evidence>
<evidence type="ECO:0000256" key="5">
    <source>
        <dbReference type="ARBA" id="ARBA00022833"/>
    </source>
</evidence>
<feature type="site" description="Interaction with DNA" evidence="10">
    <location>
        <position position="300"/>
    </location>
</feature>
<dbReference type="InterPro" id="IPR013497">
    <property type="entry name" value="Topo_IA_cen"/>
</dbReference>
<dbReference type="CDD" id="cd03363">
    <property type="entry name" value="TOPRIM_TopoIA_TopoI"/>
    <property type="match status" value="1"/>
</dbReference>
<keyword evidence="9 10" id="KW-0413">Isomerase</keyword>
<feature type="site" description="Interaction with DNA" evidence="10">
    <location>
        <position position="140"/>
    </location>
</feature>
<dbReference type="SUPFAM" id="SSF57783">
    <property type="entry name" value="Zinc beta-ribbon"/>
    <property type="match status" value="2"/>
</dbReference>
<protein>
    <recommendedName>
        <fullName evidence="10">DNA topoisomerase 1</fullName>
        <ecNumber evidence="10">5.6.2.1</ecNumber>
    </recommendedName>
    <alternativeName>
        <fullName evidence="10">DNA topoisomerase I</fullName>
    </alternativeName>
</protein>
<dbReference type="InterPro" id="IPR006171">
    <property type="entry name" value="TOPRIM_dom"/>
</dbReference>
<dbReference type="Pfam" id="PF01751">
    <property type="entry name" value="Toprim"/>
    <property type="match status" value="1"/>
</dbReference>
<dbReference type="SUPFAM" id="SSF56712">
    <property type="entry name" value="Prokaryotic type I DNA topoisomerase"/>
    <property type="match status" value="1"/>
</dbReference>
<reference evidence="13" key="1">
    <citation type="submission" date="2022-05" db="EMBL/GenBank/DDBJ databases">
        <title>Draft genome sequence of Clostridium tertium strain CP3 isolated from Peru.</title>
        <authorList>
            <person name="Hurtado R."/>
            <person name="Lima L."/>
            <person name="Sousa T."/>
            <person name="Jaiswal A.K."/>
            <person name="Tiwari S."/>
            <person name="Maturrano L."/>
            <person name="Brenig B."/>
            <person name="Azevedo V."/>
        </authorList>
    </citation>
    <scope>NUCLEOTIDE SEQUENCE</scope>
    <source>
        <strain evidence="13">CP3</strain>
    </source>
</reference>
<sequence length="696" mass="79172">MGQNLVIVESPAKAKTIGKYLGKNYIVEASMGHVRDLPKSKLGVDIEDNFNPKYITIRGKGELLSKLKKAAKKADKIYLATDPDREGEAISWHLANILNISEDEKCRIVFNEITKTAVKSSIKEARKININLVDAQQARRILDRLVGYEISPILWKNIKWGLSAGRVQSAALKLICDREEEINRFEPKEYWSVDCIATKDRKKFPIKLSQYKGKKIEINTKEESDEIIKDLKKDKFIVTKVKKGTKVKNPLPPFTTSTLQQEASKKLNFMTKRTMSIAQVLYEGVEVKGYGTVGLITYMRTDSVRISDEAQGKALEFINSNFGEDYAPNSPRIYKGKKNIQDAHEAIRPSIIDITPEIAKNSLTSEQYKLYSLIWNRFMASQMASCELNTNNIEIKNGDYKFRASGSTIKFEGFMKLYEYLTEEDSEDVSLPKLEENDELNKVDIEGKQHFTQPPARYSEASFVKLLEEKGIGRPSTYVPTITTILSRDYIKREKKTLFPTELGFIVNNMLSEYFKQIVDVDFTAEMERNLDHIEEGQEDWRKVVGEFFEPLKIAIDKAEKEVSKVVIEDKVSDVPCDKCGRMMVIKHGRYGDFLACPGYPECKNAKPIVEEIEAPCPKCGGKLLAKKSKKGKKFFGCANYPQCDFVSWNEPLKEKCPDCGAYMVLKYSKTKGSYAQCSDSNCNKTVNLNKENNEN</sequence>
<feature type="site" description="Interaction with DNA" evidence="10">
    <location>
        <position position="488"/>
    </location>
</feature>
<dbReference type="RefSeq" id="WP_008678395.1">
    <property type="nucleotide sequence ID" value="NZ_CABKOG010000003.1"/>
</dbReference>
<dbReference type="Gene3D" id="1.10.460.10">
    <property type="entry name" value="Topoisomerase I, domain 2"/>
    <property type="match status" value="1"/>
</dbReference>
<name>A0A9X3XIX7_9CLOT</name>
<dbReference type="InterPro" id="IPR013498">
    <property type="entry name" value="Topo_IA_Znf"/>
</dbReference>
<dbReference type="InterPro" id="IPR023406">
    <property type="entry name" value="Topo_IA_AS"/>
</dbReference>
<evidence type="ECO:0000256" key="4">
    <source>
        <dbReference type="ARBA" id="ARBA00022771"/>
    </source>
</evidence>
<dbReference type="SMART" id="SM00493">
    <property type="entry name" value="TOPRIM"/>
    <property type="match status" value="1"/>
</dbReference>
<dbReference type="InterPro" id="IPR013824">
    <property type="entry name" value="Topo_IA_cen_sub1"/>
</dbReference>
<comment type="subunit">
    <text evidence="10">Monomer.</text>
</comment>
<dbReference type="Gene3D" id="3.30.65.10">
    <property type="entry name" value="Bacterial Topoisomerase I, domain 1"/>
    <property type="match status" value="2"/>
</dbReference>
<evidence type="ECO:0000256" key="1">
    <source>
        <dbReference type="ARBA" id="ARBA00000213"/>
    </source>
</evidence>
<dbReference type="EMBL" id="JAMRYU010000002">
    <property type="protein sequence ID" value="MDC4239086.1"/>
    <property type="molecule type" value="Genomic_DNA"/>
</dbReference>
<dbReference type="PROSITE" id="PS50880">
    <property type="entry name" value="TOPRIM"/>
    <property type="match status" value="1"/>
</dbReference>
<evidence type="ECO:0000313" key="13">
    <source>
        <dbReference type="EMBL" id="MDC4239086.1"/>
    </source>
</evidence>
<dbReference type="SMART" id="SM00436">
    <property type="entry name" value="TOP1Bc"/>
    <property type="match status" value="1"/>
</dbReference>
<evidence type="ECO:0000256" key="8">
    <source>
        <dbReference type="ARBA" id="ARBA00023125"/>
    </source>
</evidence>
<dbReference type="Pfam" id="PF01396">
    <property type="entry name" value="Zn_ribbon_Top1"/>
    <property type="match status" value="3"/>
</dbReference>
<dbReference type="PROSITE" id="PS52039">
    <property type="entry name" value="TOPO_IA_2"/>
    <property type="match status" value="1"/>
</dbReference>
<keyword evidence="14" id="KW-1185">Reference proteome</keyword>
<dbReference type="GO" id="GO:0003917">
    <property type="term" value="F:DNA topoisomerase type I (single strand cut, ATP-independent) activity"/>
    <property type="evidence" value="ECO:0007669"/>
    <property type="project" value="UniProtKB-UniRule"/>
</dbReference>
<dbReference type="InterPro" id="IPR013826">
    <property type="entry name" value="Topo_IA_cen_sub3"/>
</dbReference>
<dbReference type="InterPro" id="IPR023405">
    <property type="entry name" value="Topo_IA_core_domain"/>
</dbReference>
<dbReference type="AlphaFoldDB" id="A0A9X3XIX7"/>
<feature type="site" description="Interaction with DNA" evidence="10">
    <location>
        <position position="148"/>
    </location>
</feature>
<dbReference type="Gene3D" id="1.10.290.10">
    <property type="entry name" value="Topoisomerase I, domain 4"/>
    <property type="match status" value="1"/>
</dbReference>
<feature type="region of interest" description="Interaction with DNA" evidence="10">
    <location>
        <begin position="163"/>
        <end position="168"/>
    </location>
</feature>
<evidence type="ECO:0000256" key="10">
    <source>
        <dbReference type="HAMAP-Rule" id="MF_00952"/>
    </source>
</evidence>
<dbReference type="PANTHER" id="PTHR42785">
    <property type="entry name" value="DNA TOPOISOMERASE, TYPE IA, CORE"/>
    <property type="match status" value="1"/>
</dbReference>
<keyword evidence="8 10" id="KW-0238">DNA-binding</keyword>
<dbReference type="CDD" id="cd00186">
    <property type="entry name" value="TOP1Ac"/>
    <property type="match status" value="1"/>
</dbReference>
<dbReference type="GO" id="GO:0008270">
    <property type="term" value="F:zinc ion binding"/>
    <property type="evidence" value="ECO:0007669"/>
    <property type="project" value="UniProtKB-KW"/>
</dbReference>
<comment type="function">
    <text evidence="10">Releases the supercoiling and torsional tension of DNA, which is introduced during the DNA replication and transcription, by transiently cleaving and rejoining one strand of the DNA duplex. Introduces a single-strand break via transesterification at a target site in duplex DNA. The scissile phosphodiester is attacked by the catalytic tyrosine of the enzyme, resulting in the formation of a DNA-(5'-phosphotyrosyl)-enzyme intermediate and the expulsion of a 3'-OH DNA strand. The free DNA strand then undergoes passage around the unbroken strand, thus removing DNA supercoils. Finally, in the religation step, the DNA 3'-OH attacks the covalent intermediate to expel the active-site tyrosine and restore the DNA phosphodiester backbone.</text>
</comment>
<comment type="caution">
    <text evidence="13">The sequence shown here is derived from an EMBL/GenBank/DDBJ whole genome shotgun (WGS) entry which is preliminary data.</text>
</comment>
<evidence type="ECO:0000256" key="7">
    <source>
        <dbReference type="ARBA" id="ARBA00023029"/>
    </source>
</evidence>
<dbReference type="GO" id="GO:0005694">
    <property type="term" value="C:chromosome"/>
    <property type="evidence" value="ECO:0007669"/>
    <property type="project" value="InterPro"/>
</dbReference>
<proteinExistence type="inferred from homology"/>
<feature type="domain" description="Toprim" evidence="11">
    <location>
        <begin position="3"/>
        <end position="113"/>
    </location>
</feature>
<evidence type="ECO:0000313" key="14">
    <source>
        <dbReference type="Proteomes" id="UP001141183"/>
    </source>
</evidence>
<keyword evidence="5" id="KW-0862">Zinc</keyword>
<dbReference type="Proteomes" id="UP001141183">
    <property type="component" value="Unassembled WGS sequence"/>
</dbReference>
<dbReference type="InterPro" id="IPR028612">
    <property type="entry name" value="Topoisom_1_IA"/>
</dbReference>
<keyword evidence="6" id="KW-0460">Magnesium</keyword>
<evidence type="ECO:0000256" key="2">
    <source>
        <dbReference type="ARBA" id="ARBA00009446"/>
    </source>
</evidence>
<dbReference type="SMART" id="SM00437">
    <property type="entry name" value="TOP1Ac"/>
    <property type="match status" value="1"/>
</dbReference>
<feature type="site" description="Interaction with DNA" evidence="10">
    <location>
        <position position="143"/>
    </location>
</feature>
<dbReference type="PROSITE" id="PS00396">
    <property type="entry name" value="TOPO_IA_1"/>
    <property type="match status" value="1"/>
</dbReference>
<gene>
    <name evidence="10 13" type="primary">topA</name>
    <name evidence="13" type="ORF">NE398_02720</name>
</gene>
<dbReference type="NCBIfam" id="TIGR01051">
    <property type="entry name" value="topA_bact"/>
    <property type="match status" value="1"/>
</dbReference>
<dbReference type="PANTHER" id="PTHR42785:SF1">
    <property type="entry name" value="DNA TOPOISOMERASE"/>
    <property type="match status" value="1"/>
</dbReference>
<dbReference type="InterPro" id="IPR003601">
    <property type="entry name" value="Topo_IA_2"/>
</dbReference>
<dbReference type="Pfam" id="PF01131">
    <property type="entry name" value="Topoisom_bac"/>
    <property type="match status" value="1"/>
</dbReference>
<feature type="active site" description="O-(5'-phospho-DNA)-tyrosine intermediate" evidence="10">
    <location>
        <position position="298"/>
    </location>
</feature>
<dbReference type="InterPro" id="IPR005733">
    <property type="entry name" value="TopoI_bac-type"/>
</dbReference>
<dbReference type="PRINTS" id="PR00417">
    <property type="entry name" value="PRTPISMRASEI"/>
</dbReference>
<feature type="site" description="Interaction with DNA" evidence="10">
    <location>
        <position position="33"/>
    </location>
</feature>
<dbReference type="InterPro" id="IPR034149">
    <property type="entry name" value="TOPRIM_TopoI"/>
</dbReference>
<feature type="site" description="Interaction with DNA" evidence="10">
    <location>
        <position position="155"/>
    </location>
</feature>
<dbReference type="GO" id="GO:0003677">
    <property type="term" value="F:DNA binding"/>
    <property type="evidence" value="ECO:0007669"/>
    <property type="project" value="UniProtKB-KW"/>
</dbReference>
<dbReference type="InterPro" id="IPR000380">
    <property type="entry name" value="Topo_IA"/>
</dbReference>
<accession>A0A9X3XIX7</accession>
<evidence type="ECO:0000256" key="9">
    <source>
        <dbReference type="ARBA" id="ARBA00023235"/>
    </source>
</evidence>
<dbReference type="Gene3D" id="3.40.50.140">
    <property type="match status" value="1"/>
</dbReference>
<organism evidence="13 14">
    <name type="scientific">Clostridium tertium</name>
    <dbReference type="NCBI Taxonomy" id="1559"/>
    <lineage>
        <taxon>Bacteria</taxon>
        <taxon>Bacillati</taxon>
        <taxon>Bacillota</taxon>
        <taxon>Clostridia</taxon>
        <taxon>Eubacteriales</taxon>
        <taxon>Clostridiaceae</taxon>
        <taxon>Clostridium</taxon>
    </lineage>
</organism>
<dbReference type="InterPro" id="IPR003602">
    <property type="entry name" value="Topo_IA_DNA-bd_dom"/>
</dbReference>
<evidence type="ECO:0000259" key="12">
    <source>
        <dbReference type="PROSITE" id="PS52039"/>
    </source>
</evidence>
<dbReference type="HAMAP" id="MF_00952">
    <property type="entry name" value="Topoisom_1_prok"/>
    <property type="match status" value="1"/>
</dbReference>
<dbReference type="EC" id="5.6.2.1" evidence="10"/>
<dbReference type="Gene3D" id="2.70.20.10">
    <property type="entry name" value="Topoisomerase I, domain 3"/>
    <property type="match status" value="1"/>
</dbReference>
<feature type="site" description="Interaction with DNA" evidence="10">
    <location>
        <position position="139"/>
    </location>
</feature>
<evidence type="ECO:0000256" key="3">
    <source>
        <dbReference type="ARBA" id="ARBA00022723"/>
    </source>
</evidence>
<keyword evidence="3" id="KW-0479">Metal-binding</keyword>
<comment type="similarity">
    <text evidence="2 10">Belongs to the type IA topoisomerase family.</text>
</comment>
<comment type="catalytic activity">
    <reaction evidence="1 10">
        <text>ATP-independent breakage of single-stranded DNA, followed by passage and rejoining.</text>
        <dbReference type="EC" id="5.6.2.1"/>
    </reaction>
</comment>
<feature type="domain" description="Topo IA-type catalytic" evidence="12">
    <location>
        <begin position="129"/>
        <end position="556"/>
    </location>
</feature>
<evidence type="ECO:0000259" key="11">
    <source>
        <dbReference type="PROSITE" id="PS50880"/>
    </source>
</evidence>
<dbReference type="GO" id="GO:0006265">
    <property type="term" value="P:DNA topological change"/>
    <property type="evidence" value="ECO:0007669"/>
    <property type="project" value="UniProtKB-UniRule"/>
</dbReference>